<evidence type="ECO:0000259" key="1">
    <source>
        <dbReference type="Pfam" id="PF00535"/>
    </source>
</evidence>
<dbReference type="EC" id="2.4.-.-" evidence="2"/>
<keyword evidence="2" id="KW-0328">Glycosyltransferase</keyword>
<dbReference type="SUPFAM" id="SSF53448">
    <property type="entry name" value="Nucleotide-diphospho-sugar transferases"/>
    <property type="match status" value="1"/>
</dbReference>
<dbReference type="PANTHER" id="PTHR43685">
    <property type="entry name" value="GLYCOSYLTRANSFERASE"/>
    <property type="match status" value="1"/>
</dbReference>
<sequence>MKKVSVIIPVFNTEKYIEECLEAVLNQSLKDIEIICVNDGSVDRSLEILRGYERQYDQIKVIDQLNVGQSAARNRALQVAEGEYIYFMDSDDLITSHMLEELWTICKDKNLDLLYFSGTSFYEKDELSEKHSGFLNAYYRKGIYTEVMEGPRMLSTLRDNRDYFVSPCLQIINRKFLMESGIRFIEGIIHEDNCFSFQILLKASRVFCVNDIYFYRRVRNSSVMTQEENIRNLRGYFCCLVEQMNFVREFDFDDPEINKKIDLTLWLLNHQVQRIYQKITPKEQQEFIRQCTPYERVLFNALILDTIRVNVASQKQIKKLNGQIKKIKKSHSYKIGRRLTAPYRLIKGGIKCMKQRGVIYTCKLTLKKIKKKMIG</sequence>
<dbReference type="InterPro" id="IPR050834">
    <property type="entry name" value="Glycosyltransf_2"/>
</dbReference>
<dbReference type="Gene3D" id="3.90.550.10">
    <property type="entry name" value="Spore Coat Polysaccharide Biosynthesis Protein SpsA, Chain A"/>
    <property type="match status" value="1"/>
</dbReference>
<dbReference type="PANTHER" id="PTHR43685:SF2">
    <property type="entry name" value="GLYCOSYLTRANSFERASE 2-LIKE DOMAIN-CONTAINING PROTEIN"/>
    <property type="match status" value="1"/>
</dbReference>
<dbReference type="CDD" id="cd00761">
    <property type="entry name" value="Glyco_tranf_GTA_type"/>
    <property type="match status" value="1"/>
</dbReference>
<dbReference type="GO" id="GO:0016757">
    <property type="term" value="F:glycosyltransferase activity"/>
    <property type="evidence" value="ECO:0007669"/>
    <property type="project" value="UniProtKB-KW"/>
</dbReference>
<dbReference type="EMBL" id="CACRST010000014">
    <property type="protein sequence ID" value="VYT04981.1"/>
    <property type="molecule type" value="Genomic_DNA"/>
</dbReference>
<dbReference type="InterPro" id="IPR029044">
    <property type="entry name" value="Nucleotide-diphossugar_trans"/>
</dbReference>
<feature type="domain" description="Glycosyltransferase 2-like" evidence="1">
    <location>
        <begin position="5"/>
        <end position="175"/>
    </location>
</feature>
<keyword evidence="2" id="KW-0808">Transferase</keyword>
<dbReference type="Pfam" id="PF00535">
    <property type="entry name" value="Glycos_transf_2"/>
    <property type="match status" value="1"/>
</dbReference>
<organism evidence="2">
    <name type="scientific">Blautia glucerasea</name>
    <dbReference type="NCBI Taxonomy" id="536633"/>
    <lineage>
        <taxon>Bacteria</taxon>
        <taxon>Bacillati</taxon>
        <taxon>Bacillota</taxon>
        <taxon>Clostridia</taxon>
        <taxon>Lachnospirales</taxon>
        <taxon>Lachnospiraceae</taxon>
        <taxon>Blautia</taxon>
    </lineage>
</organism>
<evidence type="ECO:0000313" key="2">
    <source>
        <dbReference type="EMBL" id="VYT04981.1"/>
    </source>
</evidence>
<name>A0A6N2TLR1_9FIRM</name>
<dbReference type="AlphaFoldDB" id="A0A6N2TLR1"/>
<protein>
    <submittedName>
        <fullName evidence="2">Putative glycosyltransferase EpsJ</fullName>
        <ecNumber evidence="2">2.4.-.-</ecNumber>
    </submittedName>
</protein>
<accession>A0A6N2TLR1</accession>
<gene>
    <name evidence="2" type="primary">epsJ_3</name>
    <name evidence="2" type="ORF">BGLFYP119_01604</name>
</gene>
<proteinExistence type="predicted"/>
<dbReference type="RefSeq" id="WP_156353936.1">
    <property type="nucleotide sequence ID" value="NZ_CACRST010000014.1"/>
</dbReference>
<dbReference type="InterPro" id="IPR001173">
    <property type="entry name" value="Glyco_trans_2-like"/>
</dbReference>
<reference evidence="2" key="1">
    <citation type="submission" date="2019-11" db="EMBL/GenBank/DDBJ databases">
        <authorList>
            <person name="Feng L."/>
        </authorList>
    </citation>
    <scope>NUCLEOTIDE SEQUENCE</scope>
    <source>
        <strain evidence="2">BgluceraseaLFYP119</strain>
    </source>
</reference>